<feature type="active site" evidence="7">
    <location>
        <position position="561"/>
    </location>
</feature>
<dbReference type="EMBL" id="DSVL01000414">
    <property type="protein sequence ID" value="HFH30497.1"/>
    <property type="molecule type" value="Genomic_DNA"/>
</dbReference>
<gene>
    <name evidence="11" type="ORF">ENS59_13495</name>
</gene>
<dbReference type="InterPro" id="IPR001701">
    <property type="entry name" value="Glyco_hydro_9"/>
</dbReference>
<accession>A0A7C3E6S2</accession>
<feature type="domain" description="Glycoside hydrolase family 9" evidence="9">
    <location>
        <begin position="96"/>
        <end position="573"/>
    </location>
</feature>
<sequence>MKTGAKLSYNQYGYSTEAPKFAALAKDAPESLEWMLRDAISGRITAKGITLQAFKDPLSGDLLHRADFSDFTSPGTYTISIDGIESEAFRISDGLYADLARDALHFFYLMRSGIALTEEFAGKTWARPAGHISDGDIRAFAGTDAQGKTWEGFPIKIDGSGGWYDAGDFGKYVVNGGISVWTLQNAYERSPQAFCDGDQAIPERANRIPDILDESRWELEFMLRMQIPEGKPLSGMVFHKLHDRTWSGVPATLPTIMDNNNDMKDGASWGRYVYEPTTAATLNLAACAAQAARVWRPFDKIFAERCLKAAELAWKAALVNPVLIAGNVPGEGGGNYDDANVQDEFYWAACELYVTTGKAEYENHLRSSTYFKTFQGLRDNAPSSMNWADTAALGSITLATVQSNLPVEDRDSLRDLIIQTAERYETIQAANGYATPMDAYGFVWGSNSVALNNALIMALAYEFTGDKKHLSAVSRTMDYILGHNALRQSFVSGYGSVSLLHPHHRVWANDPDRGYPPPPPGVLCGGPNAQIQDPVAEALGLAKLPIPCRYVDHIGSFATNEVAINWNAPLFWVASFLQKKATEERRNT</sequence>
<evidence type="ECO:0000256" key="3">
    <source>
        <dbReference type="ARBA" id="ARBA00023277"/>
    </source>
</evidence>
<dbReference type="InterPro" id="IPR033126">
    <property type="entry name" value="Glyco_hydro_9_Asp/Glu_AS"/>
</dbReference>
<evidence type="ECO:0000259" key="10">
    <source>
        <dbReference type="Pfam" id="PF02927"/>
    </source>
</evidence>
<evidence type="ECO:0000256" key="4">
    <source>
        <dbReference type="ARBA" id="ARBA00023295"/>
    </source>
</evidence>
<dbReference type="GO" id="GO:0030245">
    <property type="term" value="P:cellulose catabolic process"/>
    <property type="evidence" value="ECO:0007669"/>
    <property type="project" value="UniProtKB-KW"/>
</dbReference>
<dbReference type="Pfam" id="PF02927">
    <property type="entry name" value="CelD_N"/>
    <property type="match status" value="1"/>
</dbReference>
<dbReference type="InterPro" id="IPR004197">
    <property type="entry name" value="Cellulase_Ig-like"/>
</dbReference>
<dbReference type="InterPro" id="IPR013783">
    <property type="entry name" value="Ig-like_fold"/>
</dbReference>
<evidence type="ECO:0000313" key="11">
    <source>
        <dbReference type="EMBL" id="HFH30497.1"/>
    </source>
</evidence>
<keyword evidence="4 6" id="KW-0326">Glycosidase</keyword>
<evidence type="ECO:0000256" key="2">
    <source>
        <dbReference type="ARBA" id="ARBA00022801"/>
    </source>
</evidence>
<organism evidence="11">
    <name type="scientific">Gracilinema caldarium</name>
    <dbReference type="NCBI Taxonomy" id="215591"/>
    <lineage>
        <taxon>Bacteria</taxon>
        <taxon>Pseudomonadati</taxon>
        <taxon>Spirochaetota</taxon>
        <taxon>Spirochaetia</taxon>
        <taxon>Spirochaetales</taxon>
        <taxon>Breznakiellaceae</taxon>
        <taxon>Gracilinema</taxon>
    </lineage>
</organism>
<keyword evidence="3 6" id="KW-0119">Carbohydrate metabolism</keyword>
<evidence type="ECO:0000256" key="5">
    <source>
        <dbReference type="ARBA" id="ARBA00023326"/>
    </source>
</evidence>
<keyword evidence="5 6" id="KW-0624">Polysaccharide degradation</keyword>
<dbReference type="Gene3D" id="1.50.10.10">
    <property type="match status" value="1"/>
</dbReference>
<proteinExistence type="inferred from homology"/>
<feature type="domain" description="Cellulase Ig-like" evidence="10">
    <location>
        <begin position="4"/>
        <end position="86"/>
    </location>
</feature>
<dbReference type="InterPro" id="IPR014756">
    <property type="entry name" value="Ig_E-set"/>
</dbReference>
<dbReference type="SUPFAM" id="SSF81296">
    <property type="entry name" value="E set domains"/>
    <property type="match status" value="1"/>
</dbReference>
<evidence type="ECO:0000256" key="1">
    <source>
        <dbReference type="ARBA" id="ARBA00007072"/>
    </source>
</evidence>
<comment type="caution">
    <text evidence="11">The sequence shown here is derived from an EMBL/GenBank/DDBJ whole genome shotgun (WGS) entry which is preliminary data.</text>
</comment>
<dbReference type="CDD" id="cd02850">
    <property type="entry name" value="E_set_Cellulase_N"/>
    <property type="match status" value="1"/>
</dbReference>
<dbReference type="InterPro" id="IPR012341">
    <property type="entry name" value="6hp_glycosidase-like_sf"/>
</dbReference>
<dbReference type="EC" id="3.2.1.4" evidence="8"/>
<comment type="catalytic activity">
    <reaction evidence="8">
        <text>Endohydrolysis of (1-&gt;4)-beta-D-glucosidic linkages in cellulose, lichenin and cereal beta-D-glucans.</text>
        <dbReference type="EC" id="3.2.1.4"/>
    </reaction>
</comment>
<name>A0A7C3E6S2_9SPIR</name>
<dbReference type="SUPFAM" id="SSF48208">
    <property type="entry name" value="Six-hairpin glycosidases"/>
    <property type="match status" value="1"/>
</dbReference>
<keyword evidence="8" id="KW-0136">Cellulose degradation</keyword>
<dbReference type="PROSITE" id="PS00698">
    <property type="entry name" value="GH9_3"/>
    <property type="match status" value="1"/>
</dbReference>
<dbReference type="InterPro" id="IPR008928">
    <property type="entry name" value="6-hairpin_glycosidase_sf"/>
</dbReference>
<dbReference type="PANTHER" id="PTHR22298">
    <property type="entry name" value="ENDO-1,4-BETA-GLUCANASE"/>
    <property type="match status" value="1"/>
</dbReference>
<dbReference type="Pfam" id="PF00759">
    <property type="entry name" value="Glyco_hydro_9"/>
    <property type="match status" value="1"/>
</dbReference>
<dbReference type="InterPro" id="IPR018221">
    <property type="entry name" value="Glyco_hydro_9_His_AS"/>
</dbReference>
<evidence type="ECO:0000256" key="6">
    <source>
        <dbReference type="PROSITE-ProRule" id="PRU10059"/>
    </source>
</evidence>
<comment type="similarity">
    <text evidence="1 6 8">Belongs to the glycosyl hydrolase 9 (cellulase E) family.</text>
</comment>
<evidence type="ECO:0000259" key="9">
    <source>
        <dbReference type="Pfam" id="PF00759"/>
    </source>
</evidence>
<evidence type="ECO:0000256" key="7">
    <source>
        <dbReference type="PROSITE-ProRule" id="PRU10060"/>
    </source>
</evidence>
<protein>
    <recommendedName>
        <fullName evidence="8">Endoglucanase</fullName>
        <ecNumber evidence="8">3.2.1.4</ecNumber>
    </recommendedName>
</protein>
<keyword evidence="2 6" id="KW-0378">Hydrolase</keyword>
<dbReference type="PROSITE" id="PS00592">
    <property type="entry name" value="GH9_2"/>
    <property type="match status" value="1"/>
</dbReference>
<dbReference type="GO" id="GO:0008810">
    <property type="term" value="F:cellulase activity"/>
    <property type="evidence" value="ECO:0007669"/>
    <property type="project" value="UniProtKB-EC"/>
</dbReference>
<reference evidence="11" key="1">
    <citation type="journal article" date="2020" name="mSystems">
        <title>Genome- and Community-Level Interaction Insights into Carbon Utilization and Element Cycling Functions of Hydrothermarchaeota in Hydrothermal Sediment.</title>
        <authorList>
            <person name="Zhou Z."/>
            <person name="Liu Y."/>
            <person name="Xu W."/>
            <person name="Pan J."/>
            <person name="Luo Z.H."/>
            <person name="Li M."/>
        </authorList>
    </citation>
    <scope>NUCLEOTIDE SEQUENCE [LARGE SCALE GENOMIC DNA]</scope>
    <source>
        <strain evidence="11">SpSt-503</strain>
    </source>
</reference>
<feature type="active site" evidence="6">
    <location>
        <position position="503"/>
    </location>
</feature>
<dbReference type="Gene3D" id="2.60.40.10">
    <property type="entry name" value="Immunoglobulins"/>
    <property type="match status" value="1"/>
</dbReference>
<dbReference type="AlphaFoldDB" id="A0A7C3E6S2"/>
<evidence type="ECO:0000256" key="8">
    <source>
        <dbReference type="RuleBase" id="RU361166"/>
    </source>
</evidence>
<feature type="active site" evidence="7">
    <location>
        <position position="552"/>
    </location>
</feature>